<evidence type="ECO:0000256" key="1">
    <source>
        <dbReference type="SAM" id="Phobius"/>
    </source>
</evidence>
<dbReference type="InterPro" id="IPR004155">
    <property type="entry name" value="PBS_lyase_HEAT"/>
</dbReference>
<keyword evidence="2" id="KW-0456">Lyase</keyword>
<gene>
    <name evidence="2" type="ordered locus">A2cp1_3676</name>
</gene>
<reference evidence="2" key="1">
    <citation type="submission" date="2009-01" db="EMBL/GenBank/DDBJ databases">
        <title>Complete sequence of Anaeromyxobacter dehalogenans 2CP-1.</title>
        <authorList>
            <consortium name="US DOE Joint Genome Institute"/>
            <person name="Lucas S."/>
            <person name="Copeland A."/>
            <person name="Lapidus A."/>
            <person name="Glavina del Rio T."/>
            <person name="Dalin E."/>
            <person name="Tice H."/>
            <person name="Bruce D."/>
            <person name="Goodwin L."/>
            <person name="Pitluck S."/>
            <person name="Saunders E."/>
            <person name="Brettin T."/>
            <person name="Detter J.C."/>
            <person name="Han C."/>
            <person name="Larimer F."/>
            <person name="Land M."/>
            <person name="Hauser L."/>
            <person name="Kyrpides N."/>
            <person name="Ovchinnikova G."/>
            <person name="Beliaev A.S."/>
            <person name="Richardson P."/>
        </authorList>
    </citation>
    <scope>NUCLEOTIDE SEQUENCE</scope>
    <source>
        <strain evidence="2">2CP-1</strain>
    </source>
</reference>
<dbReference type="Pfam" id="PF13646">
    <property type="entry name" value="HEAT_2"/>
    <property type="match status" value="1"/>
</dbReference>
<keyword evidence="3" id="KW-1185">Reference proteome</keyword>
<dbReference type="Gene3D" id="1.25.10.10">
    <property type="entry name" value="Leucine-rich Repeat Variant"/>
    <property type="match status" value="1"/>
</dbReference>
<keyword evidence="1" id="KW-0812">Transmembrane</keyword>
<keyword evidence="1" id="KW-1133">Transmembrane helix</keyword>
<organism evidence="2 3">
    <name type="scientific">Anaeromyxobacter dehalogenans (strain ATCC BAA-258 / DSM 21875 / 2CP-1)</name>
    <dbReference type="NCBI Taxonomy" id="455488"/>
    <lineage>
        <taxon>Bacteria</taxon>
        <taxon>Pseudomonadati</taxon>
        <taxon>Myxococcota</taxon>
        <taxon>Myxococcia</taxon>
        <taxon>Myxococcales</taxon>
        <taxon>Cystobacterineae</taxon>
        <taxon>Anaeromyxobacteraceae</taxon>
        <taxon>Anaeromyxobacter</taxon>
    </lineage>
</organism>
<accession>B8J6N1</accession>
<feature type="transmembrane region" description="Helical" evidence="1">
    <location>
        <begin position="12"/>
        <end position="33"/>
    </location>
</feature>
<evidence type="ECO:0000313" key="2">
    <source>
        <dbReference type="EMBL" id="ACL67003.1"/>
    </source>
</evidence>
<dbReference type="AlphaFoldDB" id="B8J6N1"/>
<protein>
    <submittedName>
        <fullName evidence="2">PBS lyase HEAT domain protein repeat-containing protein</fullName>
    </submittedName>
</protein>
<dbReference type="InterPro" id="IPR011989">
    <property type="entry name" value="ARM-like"/>
</dbReference>
<dbReference type="SUPFAM" id="SSF48371">
    <property type="entry name" value="ARM repeat"/>
    <property type="match status" value="1"/>
</dbReference>
<evidence type="ECO:0000313" key="3">
    <source>
        <dbReference type="Proteomes" id="UP000007089"/>
    </source>
</evidence>
<dbReference type="KEGG" id="acp:A2cp1_3676"/>
<dbReference type="HOGENOM" id="CLU_065813_0_0_7"/>
<dbReference type="Proteomes" id="UP000007089">
    <property type="component" value="Chromosome"/>
</dbReference>
<dbReference type="InterPro" id="IPR016024">
    <property type="entry name" value="ARM-type_fold"/>
</dbReference>
<name>B8J6N1_ANAD2</name>
<dbReference type="GO" id="GO:0016829">
    <property type="term" value="F:lyase activity"/>
    <property type="evidence" value="ECO:0007669"/>
    <property type="project" value="UniProtKB-KW"/>
</dbReference>
<proteinExistence type="predicted"/>
<keyword evidence="1" id="KW-0472">Membrane</keyword>
<sequence>MAFAGAFEPVVRAAWATGLLTVLLSAVLVARVLGMRRRLARAEARRQDVVARWRPVLFEAIAGGSPRLPALPPEDEDAFLLLWVQLLDGIRGEPLERLARVGDALGARALAGARLRREDALGHVLALRTLGYLGRAEDRAEVLRWLDDPRSYLSLAAARALVRIDPEGAPAELLPRLARRADWPVPLFASVLGEASPPRVSERFAALCAALPGPALVRLLPLASIVDAHRVEPILAALLERADEPEVLAAALRQVRSPALLDAARRAARHASWSVRVQAAAALGRVGERADRELLAGLLRDAEWWVRYRAAQALAARPYGTSQEVLALAEASGDRYARDIVRQALAEVRS</sequence>
<dbReference type="RefSeq" id="WP_015934775.1">
    <property type="nucleotide sequence ID" value="NC_011891.1"/>
</dbReference>
<dbReference type="EMBL" id="CP001359">
    <property type="protein sequence ID" value="ACL67003.1"/>
    <property type="molecule type" value="Genomic_DNA"/>
</dbReference>
<dbReference type="SMART" id="SM00567">
    <property type="entry name" value="EZ_HEAT"/>
    <property type="match status" value="2"/>
</dbReference>